<reference evidence="1 2" key="1">
    <citation type="submission" date="2016-08" db="EMBL/GenBank/DDBJ databases">
        <title>Novel Firmicute Genomes.</title>
        <authorList>
            <person name="Poppleton D.I."/>
            <person name="Gribaldo S."/>
        </authorList>
    </citation>
    <scope>NUCLEOTIDE SEQUENCE [LARGE SCALE GENOMIC DNA]</scope>
    <source>
        <strain evidence="1 2">RAOx-1</strain>
    </source>
</reference>
<keyword evidence="2" id="KW-1185">Reference proteome</keyword>
<dbReference type="OrthoDB" id="2860586at2"/>
<name>A0A419SH81_9BACL</name>
<accession>A0A419SH81</accession>
<organism evidence="1 2">
    <name type="scientific">Ammoniphilus oxalaticus</name>
    <dbReference type="NCBI Taxonomy" id="66863"/>
    <lineage>
        <taxon>Bacteria</taxon>
        <taxon>Bacillati</taxon>
        <taxon>Bacillota</taxon>
        <taxon>Bacilli</taxon>
        <taxon>Bacillales</taxon>
        <taxon>Paenibacillaceae</taxon>
        <taxon>Aneurinibacillus group</taxon>
        <taxon>Ammoniphilus</taxon>
    </lineage>
</organism>
<evidence type="ECO:0000313" key="1">
    <source>
        <dbReference type="EMBL" id="RKD23154.1"/>
    </source>
</evidence>
<protein>
    <recommendedName>
        <fullName evidence="3">Signal peptidase I</fullName>
    </recommendedName>
</protein>
<dbReference type="AlphaFoldDB" id="A0A419SH81"/>
<comment type="caution">
    <text evidence="1">The sequence shown here is derived from an EMBL/GenBank/DDBJ whole genome shotgun (WGS) entry which is preliminary data.</text>
</comment>
<evidence type="ECO:0008006" key="3">
    <source>
        <dbReference type="Google" id="ProtNLM"/>
    </source>
</evidence>
<proteinExistence type="predicted"/>
<dbReference type="Proteomes" id="UP000284219">
    <property type="component" value="Unassembled WGS sequence"/>
</dbReference>
<dbReference type="RefSeq" id="WP_120190644.1">
    <property type="nucleotide sequence ID" value="NZ_MCHY01000009.1"/>
</dbReference>
<sequence length="164" mass="18620">MSNVNPLGSSIKSILAKKGWVDIPASGVSMFPLIKEGDICRFVPLSAELDLKKGDVYLFQTEDGQLIGHRYYHSFLKNQILFHAFKGDSNVQFDPPLSPEQLIGKLISIKKKRSVLKTGGRVTRIWTRFILSFPTVPVYCKKGFYYWRRLKEIASRKGQSNGSH</sequence>
<gene>
    <name evidence="1" type="ORF">BEP19_13125</name>
</gene>
<evidence type="ECO:0000313" key="2">
    <source>
        <dbReference type="Proteomes" id="UP000284219"/>
    </source>
</evidence>
<dbReference type="CDD" id="cd06462">
    <property type="entry name" value="Peptidase_S24_S26"/>
    <property type="match status" value="1"/>
</dbReference>
<dbReference type="EMBL" id="MCHY01000009">
    <property type="protein sequence ID" value="RKD23154.1"/>
    <property type="molecule type" value="Genomic_DNA"/>
</dbReference>